<dbReference type="InterPro" id="IPR013589">
    <property type="entry name" value="Bac_transglu_N"/>
</dbReference>
<dbReference type="InterPro" id="IPR038765">
    <property type="entry name" value="Papain-like_cys_pep_sf"/>
</dbReference>
<dbReference type="Proteomes" id="UP000245444">
    <property type="component" value="Chromosome"/>
</dbReference>
<dbReference type="Pfam" id="PF08379">
    <property type="entry name" value="Bact_transglu_N"/>
    <property type="match status" value="1"/>
</dbReference>
<feature type="domain" description="Transglutaminase-like" evidence="1">
    <location>
        <begin position="176"/>
        <end position="245"/>
    </location>
</feature>
<dbReference type="PANTHER" id="PTHR33490">
    <property type="entry name" value="BLR5614 PROTEIN-RELATED"/>
    <property type="match status" value="1"/>
</dbReference>
<dbReference type="EMBL" id="CP029553">
    <property type="protein sequence ID" value="AWN48123.1"/>
    <property type="molecule type" value="Genomic_DNA"/>
</dbReference>
<dbReference type="PANTHER" id="PTHR33490:SF7">
    <property type="entry name" value="BLR2979 PROTEIN"/>
    <property type="match status" value="1"/>
</dbReference>
<evidence type="ECO:0000259" key="1">
    <source>
        <dbReference type="SMART" id="SM00460"/>
    </source>
</evidence>
<sequence length="298" mass="31702">MLYRLRHLTTYAYRNPVGFARCSLRLAPAAGDGQAPLSHEVVVEPAPRTATERGDFFGNRTVSLTVETPHREFRIDARSRVRVERPPLPDPGTGLAWEEVRARVLSGTSLSGDAALHFCAPSRRVPLLPEVTDYARASFPAGGGAYAGAFDLMRRIRADFAFDAEATEVGTPLGLAFAGRRGVCQDFSHIMIAALRGLGLPAAYVSGYLRTLPPPGQPRLEGADASHAWVAVWCGGAWIGLDPTNGIGVQDDHIVVARGRDYADVAPVAGIIAGSGAQSLRVAVDVVPEDAVPEDEAA</sequence>
<dbReference type="SMART" id="SM00460">
    <property type="entry name" value="TGc"/>
    <property type="match status" value="1"/>
</dbReference>
<dbReference type="AlphaFoldDB" id="A0A2U8WPT9"/>
<keyword evidence="3" id="KW-1185">Reference proteome</keyword>
<dbReference type="KEGG" id="mtea:DK419_18765"/>
<dbReference type="InterPro" id="IPR002931">
    <property type="entry name" value="Transglutaminase-like"/>
</dbReference>
<dbReference type="OrthoDB" id="9804023at2"/>
<proteinExistence type="predicted"/>
<gene>
    <name evidence="2" type="ORF">DK419_18765</name>
</gene>
<organism evidence="2 3">
    <name type="scientific">Methylobacterium terrae</name>
    <dbReference type="NCBI Taxonomy" id="2202827"/>
    <lineage>
        <taxon>Bacteria</taxon>
        <taxon>Pseudomonadati</taxon>
        <taxon>Pseudomonadota</taxon>
        <taxon>Alphaproteobacteria</taxon>
        <taxon>Hyphomicrobiales</taxon>
        <taxon>Methylobacteriaceae</taxon>
        <taxon>Methylobacterium</taxon>
    </lineage>
</organism>
<accession>A0A2U8WPT9</accession>
<reference evidence="2 3" key="1">
    <citation type="submission" date="2018-05" db="EMBL/GenBank/DDBJ databases">
        <title>Complete Genome Sequence of Methylobacterium sp. 17Sr1-28.</title>
        <authorList>
            <person name="Srinivasan S."/>
        </authorList>
    </citation>
    <scope>NUCLEOTIDE SEQUENCE [LARGE SCALE GENOMIC DNA]</scope>
    <source>
        <strain evidence="2 3">17Sr1-28</strain>
    </source>
</reference>
<evidence type="ECO:0000313" key="3">
    <source>
        <dbReference type="Proteomes" id="UP000245444"/>
    </source>
</evidence>
<dbReference type="Pfam" id="PF01841">
    <property type="entry name" value="Transglut_core"/>
    <property type="match status" value="1"/>
</dbReference>
<dbReference type="RefSeq" id="WP_109960435.1">
    <property type="nucleotide sequence ID" value="NZ_CP029553.1"/>
</dbReference>
<dbReference type="SUPFAM" id="SSF54001">
    <property type="entry name" value="Cysteine proteinases"/>
    <property type="match status" value="1"/>
</dbReference>
<protein>
    <submittedName>
        <fullName evidence="2">Transglutaminase</fullName>
    </submittedName>
</protein>
<name>A0A2U8WPT9_9HYPH</name>
<dbReference type="Gene3D" id="3.10.620.30">
    <property type="match status" value="1"/>
</dbReference>
<evidence type="ECO:0000313" key="2">
    <source>
        <dbReference type="EMBL" id="AWN48123.1"/>
    </source>
</evidence>